<evidence type="ECO:0000313" key="3">
    <source>
        <dbReference type="Proteomes" id="UP000054621"/>
    </source>
</evidence>
<dbReference type="SUPFAM" id="SSF82866">
    <property type="entry name" value="Multidrug efflux transporter AcrB transmembrane domain"/>
    <property type="match status" value="1"/>
</dbReference>
<dbReference type="GO" id="GO:0005886">
    <property type="term" value="C:plasma membrane"/>
    <property type="evidence" value="ECO:0007669"/>
    <property type="project" value="TreeGrafter"/>
</dbReference>
<keyword evidence="1" id="KW-0472">Membrane</keyword>
<comment type="caution">
    <text evidence="2">The sequence shown here is derived from an EMBL/GenBank/DDBJ whole genome shotgun (WGS) entry which is preliminary data.</text>
</comment>
<dbReference type="Gene3D" id="1.20.1640.10">
    <property type="entry name" value="Multidrug efflux transporter AcrB transmembrane domain"/>
    <property type="match status" value="1"/>
</dbReference>
<keyword evidence="1" id="KW-0812">Transmembrane</keyword>
<gene>
    <name evidence="2" type="ORF">Lsai_1052</name>
</gene>
<dbReference type="EMBL" id="LNYV01000013">
    <property type="protein sequence ID" value="KTD58445.1"/>
    <property type="molecule type" value="Genomic_DNA"/>
</dbReference>
<dbReference type="STRING" id="28087.Lsai_1052"/>
<protein>
    <submittedName>
        <fullName evidence="2">Chemiosmotic efflux system protein A-like protein</fullName>
    </submittedName>
</protein>
<organism evidence="2 3">
    <name type="scientific">Legionella sainthelensi</name>
    <dbReference type="NCBI Taxonomy" id="28087"/>
    <lineage>
        <taxon>Bacteria</taxon>
        <taxon>Pseudomonadati</taxon>
        <taxon>Pseudomonadota</taxon>
        <taxon>Gammaproteobacteria</taxon>
        <taxon>Legionellales</taxon>
        <taxon>Legionellaceae</taxon>
        <taxon>Legionella</taxon>
    </lineage>
</organism>
<dbReference type="PRINTS" id="PR00702">
    <property type="entry name" value="ACRIFLAVINRP"/>
</dbReference>
<feature type="transmembrane region" description="Helical" evidence="1">
    <location>
        <begin position="84"/>
        <end position="106"/>
    </location>
</feature>
<proteinExistence type="predicted"/>
<accession>A0A0W0YNJ6</accession>
<name>A0A0W0YNJ6_9GAMM</name>
<dbReference type="AlphaFoldDB" id="A0A0W0YNJ6"/>
<dbReference type="Proteomes" id="UP000054621">
    <property type="component" value="Unassembled WGS sequence"/>
</dbReference>
<evidence type="ECO:0000313" key="2">
    <source>
        <dbReference type="EMBL" id="KTD58445.1"/>
    </source>
</evidence>
<dbReference type="PANTHER" id="PTHR32063:SF18">
    <property type="entry name" value="CATION EFFLUX SYSTEM PROTEIN"/>
    <property type="match status" value="1"/>
</dbReference>
<dbReference type="InterPro" id="IPR001036">
    <property type="entry name" value="Acrflvin-R"/>
</dbReference>
<dbReference type="GO" id="GO:0042910">
    <property type="term" value="F:xenobiotic transmembrane transporter activity"/>
    <property type="evidence" value="ECO:0007669"/>
    <property type="project" value="TreeGrafter"/>
</dbReference>
<feature type="transmembrane region" description="Helical" evidence="1">
    <location>
        <begin position="112"/>
        <end position="141"/>
    </location>
</feature>
<feature type="transmembrane region" description="Helical" evidence="1">
    <location>
        <begin position="12"/>
        <end position="34"/>
    </location>
</feature>
<feature type="transmembrane region" description="Helical" evidence="1">
    <location>
        <begin position="40"/>
        <end position="63"/>
    </location>
</feature>
<sequence length="154" mass="16629">MLLIIVMLFNAYRPPLIIIAVIPFAMIGITLGLLLTGVPFGFIALLGAMSLSGMMIKNSVVLLDQVNLNIASGMKPNDAVISAGLNRLAPVVNAAVTTILGVIPLLQDVFWVYLAVTIMFGLTVGTILTMFLVPVLYSILYRISSKMNHKKINQ</sequence>
<reference evidence="2 3" key="1">
    <citation type="submission" date="2015-11" db="EMBL/GenBank/DDBJ databases">
        <title>Genomic analysis of 38 Legionella species identifies large and diverse effector repertoires.</title>
        <authorList>
            <person name="Burstein D."/>
            <person name="Amaro F."/>
            <person name="Zusman T."/>
            <person name="Lifshitz Z."/>
            <person name="Cohen O."/>
            <person name="Gilbert J.A."/>
            <person name="Pupko T."/>
            <person name="Shuman H.A."/>
            <person name="Segal G."/>
        </authorList>
    </citation>
    <scope>NUCLEOTIDE SEQUENCE [LARGE SCALE GENOMIC DNA]</scope>
    <source>
        <strain evidence="2 3">Mt.St.Helens-4</strain>
    </source>
</reference>
<dbReference type="Pfam" id="PF00873">
    <property type="entry name" value="ACR_tran"/>
    <property type="match status" value="1"/>
</dbReference>
<evidence type="ECO:0000256" key="1">
    <source>
        <dbReference type="SAM" id="Phobius"/>
    </source>
</evidence>
<dbReference type="eggNOG" id="COG0841">
    <property type="taxonomic scope" value="Bacteria"/>
</dbReference>
<dbReference type="PATRIC" id="fig|28087.4.peg.1115"/>
<keyword evidence="1" id="KW-1133">Transmembrane helix</keyword>
<dbReference type="PANTHER" id="PTHR32063">
    <property type="match status" value="1"/>
</dbReference>